<feature type="compositionally biased region" description="Polar residues" evidence="6">
    <location>
        <begin position="77"/>
        <end position="88"/>
    </location>
</feature>
<feature type="compositionally biased region" description="Basic and acidic residues" evidence="6">
    <location>
        <begin position="22"/>
        <end position="32"/>
    </location>
</feature>
<evidence type="ECO:0000256" key="1">
    <source>
        <dbReference type="ARBA" id="ARBA00004123"/>
    </source>
</evidence>
<dbReference type="PANTHER" id="PTHR12135:SF0">
    <property type="entry name" value="DNA REPAIR PROTEIN COMPLEMENTING XP-C CELLS"/>
    <property type="match status" value="1"/>
</dbReference>
<dbReference type="Pfam" id="PF10403">
    <property type="entry name" value="BHD_1"/>
    <property type="match status" value="1"/>
</dbReference>
<evidence type="ECO:0000256" key="2">
    <source>
        <dbReference type="ARBA" id="ARBA00009525"/>
    </source>
</evidence>
<feature type="region of interest" description="Disordered" evidence="6">
    <location>
        <begin position="14"/>
        <end position="113"/>
    </location>
</feature>
<dbReference type="SUPFAM" id="SSF54001">
    <property type="entry name" value="Cysteine proteinases"/>
    <property type="match status" value="1"/>
</dbReference>
<dbReference type="Pfam" id="PF10404">
    <property type="entry name" value="BHD_2"/>
    <property type="match status" value="1"/>
</dbReference>
<feature type="compositionally biased region" description="Pro residues" evidence="6">
    <location>
        <begin position="825"/>
        <end position="834"/>
    </location>
</feature>
<dbReference type="Gene3D" id="3.30.70.2460">
    <property type="entry name" value="Rad4, beta-hairpin domain BHD3"/>
    <property type="match status" value="1"/>
</dbReference>
<dbReference type="EMBL" id="JAEUBE010000295">
    <property type="protein sequence ID" value="KAH3665732.1"/>
    <property type="molecule type" value="Genomic_DNA"/>
</dbReference>
<accession>A0A9P8P5R1</accession>
<evidence type="ECO:0000259" key="7">
    <source>
        <dbReference type="SMART" id="SM01030"/>
    </source>
</evidence>
<feature type="domain" description="Rad4 beta-hairpin" evidence="7">
    <location>
        <begin position="491"/>
        <end position="551"/>
    </location>
</feature>
<dbReference type="SMART" id="SM01030">
    <property type="entry name" value="BHD_1"/>
    <property type="match status" value="1"/>
</dbReference>
<evidence type="ECO:0000256" key="6">
    <source>
        <dbReference type="SAM" id="MobiDB-lite"/>
    </source>
</evidence>
<dbReference type="InterPro" id="IPR004583">
    <property type="entry name" value="DNA_repair_Rad4"/>
</dbReference>
<dbReference type="InterPro" id="IPR036985">
    <property type="entry name" value="Transglutaminase-like_sf"/>
</dbReference>
<feature type="compositionally biased region" description="Polar residues" evidence="6">
    <location>
        <begin position="54"/>
        <end position="64"/>
    </location>
</feature>
<organism evidence="10 11">
    <name type="scientific">Ogataea philodendri</name>
    <dbReference type="NCBI Taxonomy" id="1378263"/>
    <lineage>
        <taxon>Eukaryota</taxon>
        <taxon>Fungi</taxon>
        <taxon>Dikarya</taxon>
        <taxon>Ascomycota</taxon>
        <taxon>Saccharomycotina</taxon>
        <taxon>Pichiomycetes</taxon>
        <taxon>Pichiales</taxon>
        <taxon>Pichiaceae</taxon>
        <taxon>Ogataea</taxon>
    </lineage>
</organism>
<comment type="subcellular location">
    <subcellularLocation>
        <location evidence="1">Nucleus</location>
    </subcellularLocation>
</comment>
<dbReference type="Gene3D" id="3.90.260.10">
    <property type="entry name" value="Transglutaminase-like"/>
    <property type="match status" value="1"/>
</dbReference>
<evidence type="ECO:0000313" key="10">
    <source>
        <dbReference type="EMBL" id="KAH3665732.1"/>
    </source>
</evidence>
<evidence type="ECO:0000313" key="11">
    <source>
        <dbReference type="Proteomes" id="UP000769157"/>
    </source>
</evidence>
<dbReference type="InterPro" id="IPR018325">
    <property type="entry name" value="Rad4/PNGase_transGLS-fold"/>
</dbReference>
<dbReference type="Proteomes" id="UP000769157">
    <property type="component" value="Unassembled WGS sequence"/>
</dbReference>
<dbReference type="GO" id="GO:0000111">
    <property type="term" value="C:nucleotide-excision repair factor 2 complex"/>
    <property type="evidence" value="ECO:0007669"/>
    <property type="project" value="TreeGrafter"/>
</dbReference>
<dbReference type="GO" id="GO:0003697">
    <property type="term" value="F:single-stranded DNA binding"/>
    <property type="evidence" value="ECO:0007669"/>
    <property type="project" value="TreeGrafter"/>
</dbReference>
<reference evidence="10" key="2">
    <citation type="submission" date="2021-01" db="EMBL/GenBank/DDBJ databases">
        <authorList>
            <person name="Schikora-Tamarit M.A."/>
        </authorList>
    </citation>
    <scope>NUCLEOTIDE SEQUENCE</scope>
    <source>
        <strain evidence="10">CBS6075</strain>
    </source>
</reference>
<dbReference type="Pfam" id="PF03835">
    <property type="entry name" value="Rad4"/>
    <property type="match status" value="1"/>
</dbReference>
<keyword evidence="4" id="KW-0234">DNA repair</keyword>
<dbReference type="SMART" id="SM01031">
    <property type="entry name" value="BHD_2"/>
    <property type="match status" value="1"/>
</dbReference>
<dbReference type="GeneID" id="70235885"/>
<proteinExistence type="inferred from homology"/>
<feature type="domain" description="Rad4 beta-hairpin" evidence="9">
    <location>
        <begin position="618"/>
        <end position="698"/>
    </location>
</feature>
<evidence type="ECO:0000259" key="9">
    <source>
        <dbReference type="SMART" id="SM01032"/>
    </source>
</evidence>
<evidence type="ECO:0000256" key="5">
    <source>
        <dbReference type="ARBA" id="ARBA00023242"/>
    </source>
</evidence>
<dbReference type="InterPro" id="IPR018326">
    <property type="entry name" value="Rad4_beta-hairpin_dom1"/>
</dbReference>
<dbReference type="OrthoDB" id="300780at2759"/>
<evidence type="ECO:0000259" key="8">
    <source>
        <dbReference type="SMART" id="SM01031"/>
    </source>
</evidence>
<feature type="compositionally biased region" description="Low complexity" evidence="6">
    <location>
        <begin position="773"/>
        <end position="783"/>
    </location>
</feature>
<evidence type="ECO:0000256" key="3">
    <source>
        <dbReference type="ARBA" id="ARBA00022763"/>
    </source>
</evidence>
<dbReference type="GO" id="GO:0005737">
    <property type="term" value="C:cytoplasm"/>
    <property type="evidence" value="ECO:0007669"/>
    <property type="project" value="TreeGrafter"/>
</dbReference>
<dbReference type="Pfam" id="PF10405">
    <property type="entry name" value="BHD_3"/>
    <property type="match status" value="1"/>
</dbReference>
<dbReference type="GO" id="GO:0006298">
    <property type="term" value="P:mismatch repair"/>
    <property type="evidence" value="ECO:0007669"/>
    <property type="project" value="TreeGrafter"/>
</dbReference>
<protein>
    <recommendedName>
        <fullName evidence="12">DNA repair protein RAD4</fullName>
    </recommendedName>
</protein>
<name>A0A9P8P5R1_9ASCO</name>
<gene>
    <name evidence="10" type="ORF">OGAPHI_003920</name>
</gene>
<evidence type="ECO:0008006" key="12">
    <source>
        <dbReference type="Google" id="ProtNLM"/>
    </source>
</evidence>
<dbReference type="SMART" id="SM01032">
    <property type="entry name" value="BHD_3"/>
    <property type="match status" value="1"/>
</dbReference>
<dbReference type="GO" id="GO:0006289">
    <property type="term" value="P:nucleotide-excision repair"/>
    <property type="evidence" value="ECO:0007669"/>
    <property type="project" value="InterPro"/>
</dbReference>
<dbReference type="InterPro" id="IPR042488">
    <property type="entry name" value="Rad4_BHD3_sf"/>
</dbReference>
<dbReference type="RefSeq" id="XP_046060936.1">
    <property type="nucleotide sequence ID" value="XM_046204943.1"/>
</dbReference>
<comment type="similarity">
    <text evidence="2">Belongs to the XPC family.</text>
</comment>
<feature type="compositionally biased region" description="Low complexity" evidence="6">
    <location>
        <begin position="835"/>
        <end position="852"/>
    </location>
</feature>
<feature type="compositionally biased region" description="Basic residues" evidence="6">
    <location>
        <begin position="33"/>
        <end position="43"/>
    </location>
</feature>
<feature type="compositionally biased region" description="Acidic residues" evidence="6">
    <location>
        <begin position="97"/>
        <end position="113"/>
    </location>
</feature>
<dbReference type="AlphaFoldDB" id="A0A9P8P5R1"/>
<keyword evidence="3" id="KW-0227">DNA damage</keyword>
<dbReference type="InterPro" id="IPR038765">
    <property type="entry name" value="Papain-like_cys_pep_sf"/>
</dbReference>
<reference evidence="10" key="1">
    <citation type="journal article" date="2021" name="Open Biol.">
        <title>Shared evolutionary footprints suggest mitochondrial oxidative damage underlies multiple complex I losses in fungi.</title>
        <authorList>
            <person name="Schikora-Tamarit M.A."/>
            <person name="Marcet-Houben M."/>
            <person name="Nosek J."/>
            <person name="Gabaldon T."/>
        </authorList>
    </citation>
    <scope>NUCLEOTIDE SEQUENCE</scope>
    <source>
        <strain evidence="10">CBS6075</strain>
    </source>
</reference>
<comment type="caution">
    <text evidence="10">The sequence shown here is derived from an EMBL/GenBank/DDBJ whole genome shotgun (WGS) entry which is preliminary data.</text>
</comment>
<keyword evidence="11" id="KW-1185">Reference proteome</keyword>
<dbReference type="InterPro" id="IPR018327">
    <property type="entry name" value="BHD_2"/>
</dbReference>
<dbReference type="InterPro" id="IPR018328">
    <property type="entry name" value="Rad4_beta-hairpin_dom3"/>
</dbReference>
<feature type="domain" description="Rad4 beta-hairpin" evidence="8">
    <location>
        <begin position="553"/>
        <end position="611"/>
    </location>
</feature>
<dbReference type="PANTHER" id="PTHR12135">
    <property type="entry name" value="DNA REPAIR PROTEIN XP-C / RAD4"/>
    <property type="match status" value="1"/>
</dbReference>
<feature type="region of interest" description="Disordered" evidence="6">
    <location>
        <begin position="767"/>
        <end position="864"/>
    </location>
</feature>
<feature type="region of interest" description="Disordered" evidence="6">
    <location>
        <begin position="325"/>
        <end position="350"/>
    </location>
</feature>
<dbReference type="GO" id="GO:0003684">
    <property type="term" value="F:damaged DNA binding"/>
    <property type="evidence" value="ECO:0007669"/>
    <property type="project" value="InterPro"/>
</dbReference>
<keyword evidence="5" id="KW-0539">Nucleus</keyword>
<sequence length="864" mass="97620">MSYGVPKEYREMLAEALEESSGSERSHSSERPLKRRDRRRRRSRDVEVVEGNSLRVSSPPSGATSHAPIELSDTDNRTSSPQSASRPVSGNEVISIDSDDSNDDDYSGLGSDDFEDVDLSGAALDYQQAEELSGEITVTVSRPTKRKERKTNLVSSDERMFRRTMHLMYLFAMVGHGVVRNSWCSDATVLKAVRARVPSKLMRQVDQHHEEQLNSETTAAAKSRRLLDLLRHLMNYWNRAWSVDAKNRGLYRKSWEEIAKFWNHPPSPGESLTKARFLKRLEGCRGTRDLQAQGFVALLRSLDINCRLVFSLQPPDFTNLAVLSRREQTAPEKTPSPAATPRKRKAPSQHERLLSALRVNRPAYANFRPEQQEEVQYPVFWVEVWDSASKRFISIDPAVQRYIEVVGARSKFYWPNNTSYVLAFDRLGGVRDVTRRYCENYNAKIRKKRITRDPKGQEWYDKLLQGANSKVRSEPNKIDRFEQLEFEERSLKEGMPNSLQDFVNHPVYVLESQLKFNEVLKPKISCGTVRKKTKAGQAGDLIPVYRRSNVVTVRSAKAWFLLGRVLKVGEQALKVKDQRKQRHDEDNYEAGDDEEEVRLYGEYQTEKYVAPPIVDGKIPRNAYGNIDIYQPWMVPDGAVHVADKRAERAARLLEVDYAPAAVGFDFGSGGRGRGASVSVKIVGAVVLEEHREAVQLVCEYLQQQEEDAARRRREAGALRVWALVLAKLRITRRLDQEHGLVDEEEEEEEEKQEAAGGFIFGEAQYNQKEPSEEPGGFETGGFEVDAGGFEPQEADSGGFMSEPVDHGGFEPESTESGGFVLEPINPSPRPPPPASSETSSPASDADAAFDPSENSEGYDFEYSE</sequence>
<dbReference type="Gene3D" id="3.30.60.290">
    <property type="entry name" value="Rad4, beta-hairpin domain BHD2"/>
    <property type="match status" value="1"/>
</dbReference>
<dbReference type="Gene3D" id="2.20.20.110">
    <property type="entry name" value="Rad4, beta-hairpin domain BHD1"/>
    <property type="match status" value="1"/>
</dbReference>
<dbReference type="GO" id="GO:0071942">
    <property type="term" value="C:XPC complex"/>
    <property type="evidence" value="ECO:0007669"/>
    <property type="project" value="TreeGrafter"/>
</dbReference>
<evidence type="ECO:0000256" key="4">
    <source>
        <dbReference type="ARBA" id="ARBA00023204"/>
    </source>
</evidence>